<dbReference type="GO" id="GO:0042840">
    <property type="term" value="P:D-glucuronate catabolic process"/>
    <property type="evidence" value="ECO:0007669"/>
    <property type="project" value="TreeGrafter"/>
</dbReference>
<comment type="similarity">
    <text evidence="1">Belongs to the carbohydrate kinase PfkB family.</text>
</comment>
<dbReference type="InterPro" id="IPR029056">
    <property type="entry name" value="Ribokinase-like"/>
</dbReference>
<accession>A0A418NSE8</accession>
<dbReference type="Proteomes" id="UP000286576">
    <property type="component" value="Unassembled WGS sequence"/>
</dbReference>
<dbReference type="InterPro" id="IPR011611">
    <property type="entry name" value="PfkB_dom"/>
</dbReference>
<evidence type="ECO:0000256" key="2">
    <source>
        <dbReference type="ARBA" id="ARBA00022679"/>
    </source>
</evidence>
<dbReference type="OrthoDB" id="9776822at2"/>
<evidence type="ECO:0000256" key="3">
    <source>
        <dbReference type="ARBA" id="ARBA00022777"/>
    </source>
</evidence>
<dbReference type="GO" id="GO:0006974">
    <property type="term" value="P:DNA damage response"/>
    <property type="evidence" value="ECO:0007669"/>
    <property type="project" value="TreeGrafter"/>
</dbReference>
<comment type="caution">
    <text evidence="5">The sequence shown here is derived from an EMBL/GenBank/DDBJ whole genome shotgun (WGS) entry which is preliminary data.</text>
</comment>
<protein>
    <submittedName>
        <fullName evidence="5">Sugar kinase</fullName>
    </submittedName>
</protein>
<proteinExistence type="inferred from homology"/>
<dbReference type="GO" id="GO:0008673">
    <property type="term" value="F:2-dehydro-3-deoxygluconokinase activity"/>
    <property type="evidence" value="ECO:0007669"/>
    <property type="project" value="TreeGrafter"/>
</dbReference>
<evidence type="ECO:0000256" key="1">
    <source>
        <dbReference type="ARBA" id="ARBA00010688"/>
    </source>
</evidence>
<sequence length="301" mass="31852">MVEERVAPDGTLTAHYGGDTLNTAIHLARLGCNVAYATALGCDEESDKLVAAWQAEGIDTSLIGRHPDRGVGRYRIAVDSAGERSFSYDRLRSAARDMFALDASDGWTDAVGEANCFVYSLISLAILPEIGREQVLDLAEKARRTAYDGNFRPALWESADATLHWHERAIGSADIGLPTVEDEVALRGEGWAGAEADVAACWRGLGCGEVLVKAGAAGCLLPDGTPLAPPEPLSPVDTSGAGDAFNAGYIAARLRGREPGDAALAAHRLAGWNIMRAGAIPAADDAAPYRNMRGHDREQAQ</sequence>
<dbReference type="Pfam" id="PF00294">
    <property type="entry name" value="PfkB"/>
    <property type="match status" value="1"/>
</dbReference>
<dbReference type="GO" id="GO:0019698">
    <property type="term" value="P:D-galacturonate catabolic process"/>
    <property type="evidence" value="ECO:0007669"/>
    <property type="project" value="TreeGrafter"/>
</dbReference>
<dbReference type="SUPFAM" id="SSF53613">
    <property type="entry name" value="Ribokinase-like"/>
    <property type="match status" value="1"/>
</dbReference>
<dbReference type="GO" id="GO:0005829">
    <property type="term" value="C:cytosol"/>
    <property type="evidence" value="ECO:0007669"/>
    <property type="project" value="TreeGrafter"/>
</dbReference>
<dbReference type="Gene3D" id="3.40.1190.20">
    <property type="match status" value="1"/>
</dbReference>
<reference evidence="5 6" key="1">
    <citation type="submission" date="2018-08" db="EMBL/GenBank/DDBJ databases">
        <title>Erythrobacter zhengii sp.nov., a bacterium isolated from deep-sea sediment.</title>
        <authorList>
            <person name="Fang C."/>
            <person name="Wu Y.-H."/>
            <person name="Sun C."/>
            <person name="Wang H."/>
            <person name="Cheng H."/>
            <person name="Meng F.-X."/>
            <person name="Wang C.-S."/>
            <person name="Xu X.-W."/>
        </authorList>
    </citation>
    <scope>NUCLEOTIDE SEQUENCE [LARGE SCALE GENOMIC DNA]</scope>
    <source>
        <strain evidence="5 6">V18</strain>
    </source>
</reference>
<dbReference type="InterPro" id="IPR050306">
    <property type="entry name" value="PfkB_Carbo_kinase"/>
</dbReference>
<evidence type="ECO:0000313" key="6">
    <source>
        <dbReference type="Proteomes" id="UP000286576"/>
    </source>
</evidence>
<dbReference type="PANTHER" id="PTHR43085:SF15">
    <property type="entry name" value="2-DEHYDRO-3-DEOXYGLUCONOKINASE"/>
    <property type="match status" value="1"/>
</dbReference>
<dbReference type="EMBL" id="QXFL01000004">
    <property type="protein sequence ID" value="RIV85978.1"/>
    <property type="molecule type" value="Genomic_DNA"/>
</dbReference>
<feature type="domain" description="Carbohydrate kinase PfkB" evidence="4">
    <location>
        <begin position="8"/>
        <end position="282"/>
    </location>
</feature>
<dbReference type="InterPro" id="IPR002173">
    <property type="entry name" value="Carboh/pur_kinase_PfkB_CS"/>
</dbReference>
<organism evidence="5 6">
    <name type="scientific">Aurantiacibacter zhengii</name>
    <dbReference type="NCBI Taxonomy" id="2307003"/>
    <lineage>
        <taxon>Bacteria</taxon>
        <taxon>Pseudomonadati</taxon>
        <taxon>Pseudomonadota</taxon>
        <taxon>Alphaproteobacteria</taxon>
        <taxon>Sphingomonadales</taxon>
        <taxon>Erythrobacteraceae</taxon>
        <taxon>Aurantiacibacter</taxon>
    </lineage>
</organism>
<dbReference type="AlphaFoldDB" id="A0A418NSE8"/>
<keyword evidence="6" id="KW-1185">Reference proteome</keyword>
<dbReference type="PANTHER" id="PTHR43085">
    <property type="entry name" value="HEXOKINASE FAMILY MEMBER"/>
    <property type="match status" value="1"/>
</dbReference>
<gene>
    <name evidence="5" type="ORF">D2V07_09795</name>
</gene>
<dbReference type="CDD" id="cd01166">
    <property type="entry name" value="KdgK"/>
    <property type="match status" value="1"/>
</dbReference>
<keyword evidence="2" id="KW-0808">Transferase</keyword>
<evidence type="ECO:0000313" key="5">
    <source>
        <dbReference type="EMBL" id="RIV85978.1"/>
    </source>
</evidence>
<keyword evidence="3 5" id="KW-0418">Kinase</keyword>
<dbReference type="PROSITE" id="PS00584">
    <property type="entry name" value="PFKB_KINASES_2"/>
    <property type="match status" value="1"/>
</dbReference>
<name>A0A418NSE8_9SPHN</name>
<evidence type="ECO:0000259" key="4">
    <source>
        <dbReference type="Pfam" id="PF00294"/>
    </source>
</evidence>